<evidence type="ECO:0000313" key="2">
    <source>
        <dbReference type="Proteomes" id="UP001054837"/>
    </source>
</evidence>
<dbReference type="EMBL" id="BPLQ01005382">
    <property type="protein sequence ID" value="GIY14559.1"/>
    <property type="molecule type" value="Genomic_DNA"/>
</dbReference>
<sequence>MLRVDATSLLESFKFLENTKRSVLSMAAKVFDPVGFLSPFVARIKSLMQEIWERGLDWDSKLPEDLESKWKKWCVEIQVLGEMKIERCYFSTVVGKIDSVEVHIFSGASIVAYGAVTYFR</sequence>
<comment type="caution">
    <text evidence="1">The sequence shown here is derived from an EMBL/GenBank/DDBJ whole genome shotgun (WGS) entry which is preliminary data.</text>
</comment>
<keyword evidence="2" id="KW-1185">Reference proteome</keyword>
<accession>A0AAV4R1Q5</accession>
<name>A0AAV4R1Q5_9ARAC</name>
<protein>
    <submittedName>
        <fullName evidence="1">Reverse transcriptase</fullName>
    </submittedName>
</protein>
<gene>
    <name evidence="1" type="primary">AVEN_154299_1</name>
    <name evidence="1" type="ORF">CDAR_111681</name>
</gene>
<dbReference type="Pfam" id="PF05380">
    <property type="entry name" value="Peptidase_A17"/>
    <property type="match status" value="1"/>
</dbReference>
<keyword evidence="1" id="KW-0808">Transferase</keyword>
<dbReference type="GO" id="GO:0003964">
    <property type="term" value="F:RNA-directed DNA polymerase activity"/>
    <property type="evidence" value="ECO:0007669"/>
    <property type="project" value="UniProtKB-KW"/>
</dbReference>
<reference evidence="1 2" key="1">
    <citation type="submission" date="2021-06" db="EMBL/GenBank/DDBJ databases">
        <title>Caerostris darwini draft genome.</title>
        <authorList>
            <person name="Kono N."/>
            <person name="Arakawa K."/>
        </authorList>
    </citation>
    <scope>NUCLEOTIDE SEQUENCE [LARGE SCALE GENOMIC DNA]</scope>
</reference>
<dbReference type="PANTHER" id="PTHR47331">
    <property type="entry name" value="PHD-TYPE DOMAIN-CONTAINING PROTEIN"/>
    <property type="match status" value="1"/>
</dbReference>
<organism evidence="1 2">
    <name type="scientific">Caerostris darwini</name>
    <dbReference type="NCBI Taxonomy" id="1538125"/>
    <lineage>
        <taxon>Eukaryota</taxon>
        <taxon>Metazoa</taxon>
        <taxon>Ecdysozoa</taxon>
        <taxon>Arthropoda</taxon>
        <taxon>Chelicerata</taxon>
        <taxon>Arachnida</taxon>
        <taxon>Araneae</taxon>
        <taxon>Araneomorphae</taxon>
        <taxon>Entelegynae</taxon>
        <taxon>Araneoidea</taxon>
        <taxon>Araneidae</taxon>
        <taxon>Caerostris</taxon>
    </lineage>
</organism>
<keyword evidence="1" id="KW-0695">RNA-directed DNA polymerase</keyword>
<proteinExistence type="predicted"/>
<dbReference type="PANTHER" id="PTHR47331:SF5">
    <property type="entry name" value="RIBONUCLEASE H"/>
    <property type="match status" value="1"/>
</dbReference>
<dbReference type="Proteomes" id="UP001054837">
    <property type="component" value="Unassembled WGS sequence"/>
</dbReference>
<dbReference type="AlphaFoldDB" id="A0AAV4R1Q5"/>
<dbReference type="InterPro" id="IPR008042">
    <property type="entry name" value="Retrotrans_Pao"/>
</dbReference>
<evidence type="ECO:0000313" key="1">
    <source>
        <dbReference type="EMBL" id="GIY14559.1"/>
    </source>
</evidence>
<keyword evidence="1" id="KW-0548">Nucleotidyltransferase</keyword>